<feature type="compositionally biased region" description="Basic and acidic residues" evidence="4">
    <location>
        <begin position="378"/>
        <end position="390"/>
    </location>
</feature>
<keyword evidence="3" id="KW-0206">Cytoskeleton</keyword>
<dbReference type="PANTHER" id="PTHR10901">
    <property type="entry name" value="TROPOMODULIN"/>
    <property type="match status" value="1"/>
</dbReference>
<sequence length="873" mass="91389">MAWDDGHRRHSTPIREVIRRVEKPVRRSIQVPVEVEVVSPVAHAQSPRGGFLTLPAVPVSQVLQRPCLDILEAPCETIVAASTAGNLVWPPPATLQSSVKEPVLQVPAPARPVRPRARTLSPPKPCIVAAGRQPPICMQQPIHPPGVYLRRSGSSSGFTSARAAISYAPLREDVTGPPPRRTPSLGFLSYQPPVAVLPSPRKGLVVRSGRPSRASGCSVSASAAAAPADGPQEATPCHQRAEAVQAPRDAARGAEGWMRGARPSEASGYGAPASAAASPEDGPREAAPRPLGAEAVPPPREAARASEGFTCSGRPSRASGCSTPASVTAAAPADGPQEAVPPPHEVARGAEGPIRSGRPSGASGCNAPAASGAAAPADGRREAAPRRRGAEATAPPRGSAWASDEWIRSGRPSRGSGCSGRSGPAASADGPREAAPRPQEAAPPPREAAKGAEGSHWSLSTVALGTGGRTSSQGFPSLSTSQPPRRQVRPATTRISQGKPMSSGTATAAATNEAPETQPWREELAAEVDGLAEAIIDTHKARWVLNYSCVAAGAEAARSSSSTCSGGGEALSSPSQARPASFAPRVAAEATAAYGSCSSLPGSGQASADGLQEGCVGSWALSTIDEALARDICSAGDLAALRRLDLPFPALPTGSHPAFLGTWMVWMVHRVALDDPELTVLDFSTYQMPAGERERRIAPKLMRVLGGNTHLRELLLFDSNMCGGDHTQSLAESLAKNCNLRVLNISLNFLEPEDLRDVFRALAQNTALEVLKCSNQFCDQAGWEAYQALAEALKKNQTLRKLGMELTDAHWRDQINRGLLRNIEAVRKKRWEEKKALEQQQEKPAMPRGMQKIGEGGRMASAVARAMADAGGA</sequence>
<feature type="compositionally biased region" description="Polar residues" evidence="4">
    <location>
        <begin position="493"/>
        <end position="504"/>
    </location>
</feature>
<feature type="compositionally biased region" description="Low complexity" evidence="4">
    <location>
        <begin position="322"/>
        <end position="333"/>
    </location>
</feature>
<dbReference type="InterPro" id="IPR032675">
    <property type="entry name" value="LRR_dom_sf"/>
</dbReference>
<protein>
    <submittedName>
        <fullName evidence="5">Uncharacterized protein</fullName>
    </submittedName>
</protein>
<evidence type="ECO:0000256" key="4">
    <source>
        <dbReference type="SAM" id="MobiDB-lite"/>
    </source>
</evidence>
<dbReference type="SUPFAM" id="SSF52047">
    <property type="entry name" value="RNI-like"/>
    <property type="match status" value="1"/>
</dbReference>
<feature type="compositionally biased region" description="Low complexity" evidence="4">
    <location>
        <begin position="359"/>
        <end position="377"/>
    </location>
</feature>
<evidence type="ECO:0000313" key="5">
    <source>
        <dbReference type="EMBL" id="CAE4654902.1"/>
    </source>
</evidence>
<feature type="compositionally biased region" description="Low complexity" evidence="4">
    <location>
        <begin position="409"/>
        <end position="428"/>
    </location>
</feature>
<evidence type="ECO:0000256" key="2">
    <source>
        <dbReference type="ARBA" id="ARBA00022490"/>
    </source>
</evidence>
<dbReference type="PANTHER" id="PTHR10901:SF6">
    <property type="entry name" value="TROPOMODULIN, ISOFORM N"/>
    <property type="match status" value="1"/>
</dbReference>
<name>A0A7S4VMX4_9DINO</name>
<proteinExistence type="predicted"/>
<feature type="compositionally biased region" description="Low complexity" evidence="4">
    <location>
        <begin position="212"/>
        <end position="228"/>
    </location>
</feature>
<reference evidence="5" key="1">
    <citation type="submission" date="2021-01" db="EMBL/GenBank/DDBJ databases">
        <authorList>
            <person name="Corre E."/>
            <person name="Pelletier E."/>
            <person name="Niang G."/>
            <person name="Scheremetjew M."/>
            <person name="Finn R."/>
            <person name="Kale V."/>
            <person name="Holt S."/>
            <person name="Cochrane G."/>
            <person name="Meng A."/>
            <person name="Brown T."/>
            <person name="Cohen L."/>
        </authorList>
    </citation>
    <scope>NUCLEOTIDE SEQUENCE</scope>
    <source>
        <strain evidence="5">CCMP3105</strain>
    </source>
</reference>
<gene>
    <name evidence="5" type="ORF">AMON00008_LOCUS55819</name>
</gene>
<comment type="subcellular location">
    <subcellularLocation>
        <location evidence="1">Cytoplasm</location>
        <location evidence="1">Cytoskeleton</location>
    </subcellularLocation>
</comment>
<dbReference type="InterPro" id="IPR004934">
    <property type="entry name" value="TMOD"/>
</dbReference>
<dbReference type="AlphaFoldDB" id="A0A7S4VMX4"/>
<accession>A0A7S4VMX4</accession>
<dbReference type="Gene3D" id="3.80.10.10">
    <property type="entry name" value="Ribonuclease Inhibitor"/>
    <property type="match status" value="1"/>
</dbReference>
<evidence type="ECO:0000256" key="3">
    <source>
        <dbReference type="ARBA" id="ARBA00023212"/>
    </source>
</evidence>
<organism evidence="5">
    <name type="scientific">Alexandrium monilatum</name>
    <dbReference type="NCBI Taxonomy" id="311494"/>
    <lineage>
        <taxon>Eukaryota</taxon>
        <taxon>Sar</taxon>
        <taxon>Alveolata</taxon>
        <taxon>Dinophyceae</taxon>
        <taxon>Gonyaulacales</taxon>
        <taxon>Pyrocystaceae</taxon>
        <taxon>Alexandrium</taxon>
    </lineage>
</organism>
<feature type="compositionally biased region" description="Low complexity" evidence="4">
    <location>
        <begin position="263"/>
        <end position="280"/>
    </location>
</feature>
<feature type="region of interest" description="Disordered" evidence="4">
    <location>
        <begin position="204"/>
        <end position="519"/>
    </location>
</feature>
<evidence type="ECO:0000256" key="1">
    <source>
        <dbReference type="ARBA" id="ARBA00004245"/>
    </source>
</evidence>
<dbReference type="EMBL" id="HBNR01078338">
    <property type="protein sequence ID" value="CAE4654902.1"/>
    <property type="molecule type" value="Transcribed_RNA"/>
</dbReference>
<keyword evidence="2" id="KW-0963">Cytoplasm</keyword>
<dbReference type="GO" id="GO:0005856">
    <property type="term" value="C:cytoskeleton"/>
    <property type="evidence" value="ECO:0007669"/>
    <property type="project" value="UniProtKB-SubCell"/>
</dbReference>
<feature type="compositionally biased region" description="Polar residues" evidence="4">
    <location>
        <begin position="457"/>
        <end position="484"/>
    </location>
</feature>
<dbReference type="GO" id="GO:0005523">
    <property type="term" value="F:tropomyosin binding"/>
    <property type="evidence" value="ECO:0007669"/>
    <property type="project" value="InterPro"/>
</dbReference>
<dbReference type="GO" id="GO:0007015">
    <property type="term" value="P:actin filament organization"/>
    <property type="evidence" value="ECO:0007669"/>
    <property type="project" value="TreeGrafter"/>
</dbReference>
<dbReference type="GO" id="GO:0051694">
    <property type="term" value="P:pointed-end actin filament capping"/>
    <property type="evidence" value="ECO:0007669"/>
    <property type="project" value="InterPro"/>
</dbReference>